<dbReference type="EMBL" id="JEMT01023750">
    <property type="protein sequence ID" value="EXX63863.1"/>
    <property type="molecule type" value="Genomic_DNA"/>
</dbReference>
<dbReference type="AlphaFoldDB" id="A0A015MAJ2"/>
<comment type="caution">
    <text evidence="1">The sequence shown here is derived from an EMBL/GenBank/DDBJ whole genome shotgun (WGS) entry which is preliminary data.</text>
</comment>
<sequence length="63" mass="7595">MKQGYGTTIDYYEKLKKCACRLNLGYEEIRIDGLHEEWQDEVMRIREDFPLDEIAKKLEKVEL</sequence>
<evidence type="ECO:0000313" key="1">
    <source>
        <dbReference type="EMBL" id="EXX63863.1"/>
    </source>
</evidence>
<organism evidence="1 2">
    <name type="scientific">Rhizophagus irregularis (strain DAOM 197198w)</name>
    <name type="common">Glomus intraradices</name>
    <dbReference type="NCBI Taxonomy" id="1432141"/>
    <lineage>
        <taxon>Eukaryota</taxon>
        <taxon>Fungi</taxon>
        <taxon>Fungi incertae sedis</taxon>
        <taxon>Mucoromycota</taxon>
        <taxon>Glomeromycotina</taxon>
        <taxon>Glomeromycetes</taxon>
        <taxon>Glomerales</taxon>
        <taxon>Glomeraceae</taxon>
        <taxon>Rhizophagus</taxon>
    </lineage>
</organism>
<proteinExistence type="predicted"/>
<gene>
    <name evidence="1" type="ORF">RirG_148310</name>
</gene>
<name>A0A015MAJ2_RHIIW</name>
<dbReference type="Proteomes" id="UP000022910">
    <property type="component" value="Unassembled WGS sequence"/>
</dbReference>
<evidence type="ECO:0000313" key="2">
    <source>
        <dbReference type="Proteomes" id="UP000022910"/>
    </source>
</evidence>
<reference evidence="1 2" key="1">
    <citation type="submission" date="2014-02" db="EMBL/GenBank/DDBJ databases">
        <title>Single nucleus genome sequencing reveals high similarity among nuclei of an endomycorrhizal fungus.</title>
        <authorList>
            <person name="Lin K."/>
            <person name="Geurts R."/>
            <person name="Zhang Z."/>
            <person name="Limpens E."/>
            <person name="Saunders D.G."/>
            <person name="Mu D."/>
            <person name="Pang E."/>
            <person name="Cao H."/>
            <person name="Cha H."/>
            <person name="Lin T."/>
            <person name="Zhou Q."/>
            <person name="Shang Y."/>
            <person name="Li Y."/>
            <person name="Ivanov S."/>
            <person name="Sharma T."/>
            <person name="Velzen R.V."/>
            <person name="Ruijter N.D."/>
            <person name="Aanen D.K."/>
            <person name="Win J."/>
            <person name="Kamoun S."/>
            <person name="Bisseling T."/>
            <person name="Huang S."/>
        </authorList>
    </citation>
    <scope>NUCLEOTIDE SEQUENCE [LARGE SCALE GENOMIC DNA]</scope>
    <source>
        <strain evidence="2">DAOM197198w</strain>
    </source>
</reference>
<accession>A0A015MAJ2</accession>
<keyword evidence="2" id="KW-1185">Reference proteome</keyword>
<dbReference type="HOGENOM" id="CLU_2886996_0_0_1"/>
<protein>
    <submittedName>
        <fullName evidence="1">Uncharacterized protein</fullName>
    </submittedName>
</protein>